<dbReference type="GO" id="GO:0003690">
    <property type="term" value="F:double-stranded DNA binding"/>
    <property type="evidence" value="ECO:0007669"/>
    <property type="project" value="TreeGrafter"/>
</dbReference>
<dbReference type="InterPro" id="IPR014756">
    <property type="entry name" value="Ig_E-set"/>
</dbReference>
<dbReference type="Gene3D" id="2.60.40.10">
    <property type="entry name" value="Immunoglobulins"/>
    <property type="match status" value="1"/>
</dbReference>
<dbReference type="SUPFAM" id="SSF48403">
    <property type="entry name" value="Ankyrin repeat"/>
    <property type="match status" value="1"/>
</dbReference>
<dbReference type="PANTHER" id="PTHR23335:SF0">
    <property type="entry name" value="CALMODULIN-BINDING TRANSCRIPTION ACTIVATOR 2-LIKE ISOFORM X1"/>
    <property type="match status" value="1"/>
</dbReference>
<evidence type="ECO:0000259" key="7">
    <source>
        <dbReference type="PROSITE" id="PS51437"/>
    </source>
</evidence>
<evidence type="ECO:0000256" key="5">
    <source>
        <dbReference type="ARBA" id="ARBA00023163"/>
    </source>
</evidence>
<evidence type="ECO:0000256" key="1">
    <source>
        <dbReference type="ARBA" id="ARBA00004123"/>
    </source>
</evidence>
<reference evidence="8 9" key="1">
    <citation type="journal article" date="2020" name="IScience">
        <title>Genome Sequencing of the Endangered Kingdonia uniflora (Circaeasteraceae, Ranunculales) Reveals Potential Mechanisms of Evolutionary Specialization.</title>
        <authorList>
            <person name="Sun Y."/>
            <person name="Deng T."/>
            <person name="Zhang A."/>
            <person name="Moore M.J."/>
            <person name="Landis J.B."/>
            <person name="Lin N."/>
            <person name="Zhang H."/>
            <person name="Zhang X."/>
            <person name="Huang J."/>
            <person name="Zhang X."/>
            <person name="Sun H."/>
            <person name="Wang H."/>
        </authorList>
    </citation>
    <scope>NUCLEOTIDE SEQUENCE [LARGE SCALE GENOMIC DNA]</scope>
    <source>
        <strain evidence="8">TB1705</strain>
        <tissue evidence="8">Leaf</tissue>
    </source>
</reference>
<dbReference type="GO" id="GO:0006357">
    <property type="term" value="P:regulation of transcription by RNA polymerase II"/>
    <property type="evidence" value="ECO:0007669"/>
    <property type="project" value="TreeGrafter"/>
</dbReference>
<dbReference type="PROSITE" id="PS51437">
    <property type="entry name" value="CG_1"/>
    <property type="match status" value="1"/>
</dbReference>
<dbReference type="Gene3D" id="1.25.40.20">
    <property type="entry name" value="Ankyrin repeat-containing domain"/>
    <property type="match status" value="1"/>
</dbReference>
<evidence type="ECO:0000313" key="8">
    <source>
        <dbReference type="EMBL" id="KAF6156521.1"/>
    </source>
</evidence>
<keyword evidence="5" id="KW-0804">Transcription</keyword>
<comment type="subcellular location">
    <subcellularLocation>
        <location evidence="1">Nucleus</location>
    </subcellularLocation>
</comment>
<dbReference type="AlphaFoldDB" id="A0A7J7MNS2"/>
<sequence length="717" mass="80195">MADNRRHASNEPLDLGKILEEAQTRWLRPNEVCEILRNHQLFKLTPDPPRLPSSGSQFLFDRKALRYFRRDGHSWRKKKDGKTVREAHEKLKAGSVDVLHCYYAHGEDNENFQRRSYWMLDSQLEHIVFVHYREVKEGNKLGIPSLLNANTGAQLGGPQSSSSPLAARVDSPGVTLQASYASSPSTANWTGHTPSSEFEDVDSVDELGTSSLAVNVSCSGTHIAHIRTDDMSGFPCSSGNPGTRFGTSSSSHDCSPSIWSGLQSFNGKLGSINKKNCFDQTNSVKLPDTSFMLENRFSRGYSFFPETNFEALYRDPRAINQEHRKTDNLGHANYFTCDTFAKSAADVFQLTRKKDVQVAHPQFQDVTGFCMPTASRDLSLGVGNDEPRGLAKLDSFGRWMNKEIGVDCDDSLMASDSGNYWNTLDTPNDDKEVSSLSRHMQLDIDSLGPSLSKEQLFSICDFSPDWAYSGVDTKVLVTGKFLSDSNNPVSAKWCCMFGEVEVPAEIVNGNVLRCQVPAHSPGRVPFYITCSNRLACSEVREFEYKKNPPGGTLVPIRTEPEEEMCFQIRFANFLSQRADREVSDFSLDNCDKCNRRAEILSMRTDDEKEWGLIGCNHENPKDALIQKLLQDRFYEWLVCKVHEGDKGPHILDVEGQGVIHLAAALGYGWAMAPIVAAGVSPSFRDAHGRTGLHWAAYFGRLDQNLKLYFSCFYSLNP</sequence>
<dbReference type="SUPFAM" id="SSF81296">
    <property type="entry name" value="E set domains"/>
    <property type="match status" value="1"/>
</dbReference>
<dbReference type="PANTHER" id="PTHR23335">
    <property type="entry name" value="CALMODULIN-BINDING TRANSCRIPTION ACTIVATOR CAMTA"/>
    <property type="match status" value="1"/>
</dbReference>
<keyword evidence="6" id="KW-0539">Nucleus</keyword>
<feature type="domain" description="CG-1" evidence="7">
    <location>
        <begin position="15"/>
        <end position="141"/>
    </location>
</feature>
<protein>
    <recommendedName>
        <fullName evidence="7">CG-1 domain-containing protein</fullName>
    </recommendedName>
</protein>
<dbReference type="Proteomes" id="UP000541444">
    <property type="component" value="Unassembled WGS sequence"/>
</dbReference>
<accession>A0A7J7MNS2</accession>
<keyword evidence="3" id="KW-0040">ANK repeat</keyword>
<comment type="similarity">
    <text evidence="2">Belongs to the CAMTA family.</text>
</comment>
<dbReference type="InterPro" id="IPR036770">
    <property type="entry name" value="Ankyrin_rpt-contain_sf"/>
</dbReference>
<keyword evidence="4" id="KW-0010">Activator</keyword>
<name>A0A7J7MNS2_9MAGN</name>
<evidence type="ECO:0000256" key="3">
    <source>
        <dbReference type="ARBA" id="ARBA00023043"/>
    </source>
</evidence>
<keyword evidence="9" id="KW-1185">Reference proteome</keyword>
<evidence type="ECO:0000256" key="4">
    <source>
        <dbReference type="ARBA" id="ARBA00023159"/>
    </source>
</evidence>
<gene>
    <name evidence="8" type="ORF">GIB67_011322</name>
</gene>
<dbReference type="Pfam" id="PF03859">
    <property type="entry name" value="CG-1"/>
    <property type="match status" value="1"/>
</dbReference>
<dbReference type="InterPro" id="IPR013783">
    <property type="entry name" value="Ig-like_fold"/>
</dbReference>
<dbReference type="SMART" id="SM01076">
    <property type="entry name" value="CG-1"/>
    <property type="match status" value="1"/>
</dbReference>
<dbReference type="FunFam" id="2.60.40.10:FF:000314">
    <property type="entry name" value="Calmodulin-binding transcription activator 2"/>
    <property type="match status" value="1"/>
</dbReference>
<evidence type="ECO:0000256" key="6">
    <source>
        <dbReference type="ARBA" id="ARBA00023242"/>
    </source>
</evidence>
<dbReference type="OrthoDB" id="407555at2759"/>
<dbReference type="CDD" id="cd00102">
    <property type="entry name" value="IPT"/>
    <property type="match status" value="1"/>
</dbReference>
<dbReference type="Pfam" id="PF01833">
    <property type="entry name" value="TIG"/>
    <property type="match status" value="1"/>
</dbReference>
<evidence type="ECO:0000256" key="2">
    <source>
        <dbReference type="ARBA" id="ARBA00008267"/>
    </source>
</evidence>
<dbReference type="GO" id="GO:0005634">
    <property type="term" value="C:nucleus"/>
    <property type="evidence" value="ECO:0007669"/>
    <property type="project" value="UniProtKB-SubCell"/>
</dbReference>
<proteinExistence type="inferred from homology"/>
<evidence type="ECO:0000313" key="9">
    <source>
        <dbReference type="Proteomes" id="UP000541444"/>
    </source>
</evidence>
<comment type="caution">
    <text evidence="8">The sequence shown here is derived from an EMBL/GenBank/DDBJ whole genome shotgun (WGS) entry which is preliminary data.</text>
</comment>
<dbReference type="EMBL" id="JACGCM010001329">
    <property type="protein sequence ID" value="KAF6156521.1"/>
    <property type="molecule type" value="Genomic_DNA"/>
</dbReference>
<organism evidence="8 9">
    <name type="scientific">Kingdonia uniflora</name>
    <dbReference type="NCBI Taxonomy" id="39325"/>
    <lineage>
        <taxon>Eukaryota</taxon>
        <taxon>Viridiplantae</taxon>
        <taxon>Streptophyta</taxon>
        <taxon>Embryophyta</taxon>
        <taxon>Tracheophyta</taxon>
        <taxon>Spermatophyta</taxon>
        <taxon>Magnoliopsida</taxon>
        <taxon>Ranunculales</taxon>
        <taxon>Circaeasteraceae</taxon>
        <taxon>Kingdonia</taxon>
    </lineage>
</organism>
<dbReference type="GO" id="GO:0003712">
    <property type="term" value="F:transcription coregulator activity"/>
    <property type="evidence" value="ECO:0007669"/>
    <property type="project" value="TreeGrafter"/>
</dbReference>
<dbReference type="InterPro" id="IPR002909">
    <property type="entry name" value="IPT_dom"/>
</dbReference>
<dbReference type="InterPro" id="IPR005559">
    <property type="entry name" value="CG-1_dom"/>
</dbReference>